<accession>A0A1Q5Q7P6</accession>
<gene>
    <name evidence="8" type="ORF">UA08_08525</name>
</gene>
<evidence type="ECO:0000256" key="5">
    <source>
        <dbReference type="ARBA" id="ARBA00023136"/>
    </source>
</evidence>
<dbReference type="Pfam" id="PF05346">
    <property type="entry name" value="DUF747"/>
    <property type="match status" value="1"/>
</dbReference>
<comment type="similarity">
    <text evidence="2">Belongs to the TAPT1 family.</text>
</comment>
<dbReference type="GO" id="GO:0005789">
    <property type="term" value="C:endoplasmic reticulum membrane"/>
    <property type="evidence" value="ECO:0007669"/>
    <property type="project" value="TreeGrafter"/>
</dbReference>
<evidence type="ECO:0000256" key="6">
    <source>
        <dbReference type="SAM" id="MobiDB-lite"/>
    </source>
</evidence>
<feature type="region of interest" description="Disordered" evidence="6">
    <location>
        <begin position="931"/>
        <end position="968"/>
    </location>
</feature>
<feature type="compositionally biased region" description="Low complexity" evidence="6">
    <location>
        <begin position="942"/>
        <end position="954"/>
    </location>
</feature>
<proteinExistence type="inferred from homology"/>
<feature type="region of interest" description="Disordered" evidence="6">
    <location>
        <begin position="465"/>
        <end position="492"/>
    </location>
</feature>
<evidence type="ECO:0000313" key="8">
    <source>
        <dbReference type="EMBL" id="OKL56249.1"/>
    </source>
</evidence>
<feature type="region of interest" description="Disordered" evidence="6">
    <location>
        <begin position="117"/>
        <end position="154"/>
    </location>
</feature>
<dbReference type="GeneID" id="31008281"/>
<dbReference type="Proteomes" id="UP000214365">
    <property type="component" value="Unassembled WGS sequence"/>
</dbReference>
<evidence type="ECO:0000313" key="9">
    <source>
        <dbReference type="Proteomes" id="UP000214365"/>
    </source>
</evidence>
<name>A0A1Q5Q7P6_TALAT</name>
<feature type="compositionally biased region" description="Basic residues" evidence="6">
    <location>
        <begin position="472"/>
        <end position="488"/>
    </location>
</feature>
<organism evidence="8 9">
    <name type="scientific">Talaromyces atroroseus</name>
    <dbReference type="NCBI Taxonomy" id="1441469"/>
    <lineage>
        <taxon>Eukaryota</taxon>
        <taxon>Fungi</taxon>
        <taxon>Dikarya</taxon>
        <taxon>Ascomycota</taxon>
        <taxon>Pezizomycotina</taxon>
        <taxon>Eurotiomycetes</taxon>
        <taxon>Eurotiomycetidae</taxon>
        <taxon>Eurotiales</taxon>
        <taxon>Trichocomaceae</taxon>
        <taxon>Talaromyces</taxon>
        <taxon>Talaromyces sect. Trachyspermi</taxon>
    </lineage>
</organism>
<keyword evidence="5 7" id="KW-0472">Membrane</keyword>
<feature type="compositionally biased region" description="Polar residues" evidence="6">
    <location>
        <begin position="127"/>
        <end position="140"/>
    </location>
</feature>
<evidence type="ECO:0000256" key="4">
    <source>
        <dbReference type="ARBA" id="ARBA00022989"/>
    </source>
</evidence>
<keyword evidence="9" id="KW-1185">Reference proteome</keyword>
<feature type="region of interest" description="Disordered" evidence="6">
    <location>
        <begin position="69"/>
        <end position="99"/>
    </location>
</feature>
<protein>
    <recommendedName>
        <fullName evidence="10">Endoplasmic reticulum membrane protein 65</fullName>
    </recommendedName>
</protein>
<evidence type="ECO:0008006" key="10">
    <source>
        <dbReference type="Google" id="ProtNLM"/>
    </source>
</evidence>
<comment type="caution">
    <text evidence="8">The sequence shown here is derived from an EMBL/GenBank/DDBJ whole genome shotgun (WGS) entry which is preliminary data.</text>
</comment>
<dbReference type="OrthoDB" id="5376140at2759"/>
<evidence type="ECO:0000256" key="7">
    <source>
        <dbReference type="SAM" id="Phobius"/>
    </source>
</evidence>
<evidence type="ECO:0000256" key="2">
    <source>
        <dbReference type="ARBA" id="ARBA00008803"/>
    </source>
</evidence>
<sequence length="1035" mass="115073">MAPMAEADIRLESTKGSLAGTVASRTALADLGSGHNGSSTSYESLSTKNVHDAEAQHEWEKVALNLRPHGVSQRVDTPLKSQDAAEESNGPAPEVYREKVRGPSSFGLGIKLDGTREDGVEEAGCSSAETVQTPSSQLRKTNQEKGSKLSPSQIKELISSPESVPISKVSHNFDKEDAATAFTYKHPLSSSENTDENMTKARYKAEFLRSISGSFYQKRGSKGPSHLDDPPSFLISTEDGPMTAPIGQRSHASRMVTSPAVFPRRNSVSDEQRLTSNPSVRSKHKETPNHIEVPEHKLLAEDPNPSPMPQSIPLPPLSIPTYLELELSSQPPPGYIYRSVASQYTYESSRVKIERLLNFLLLPPALEQVLWFGALACLDSWLYAFTILPLRFAKALYILVSSWAINISGETRSISAFIVKGVGRVWRRRFRNANNAHSGSAHDSHHGSVAGSNGSTIVNGNADTNLQARQNGGKRRKASAQPKHRRQKSIPSALSEHDKADILKGFLIICTCLVLNSFDASRMYHWIRGQNAIKLYVIYNVLEVGDRLLSAIGQDVLECLFSSEALSRGHDGRSKVVRPFWLFVLALAYTTSHATALFYQVITLNVAVNSYSNALITLLLSNQFVEIKSTVFKKFEKENLFQMTCADVVERFQLWLMLTIIASRNIVETGAFTSWFTVGSGMKDHVGTSITNSTPLTTSPRSSTSILPQSFTFLPSTIFTSLTGGANSFVAQFAQVLGPFLIVLGSEMFVDWLKHAYINKFNNTRPAIYGRFLDVLAKDYYTNAFADQNLAKRLGLAVIPMACLFFRVSVQTYQMFLQALLPMQASSTEYSASLTAMHEHYSNLPQPSSPPMPLTVQTVVSSSIERLSWIFNTIVENAIPSPIQSVTFFTIVLVLTGYLILLIFKLTLGILLLSYSRSRYKSMKEREQKHFFGRRRGSSVSQNTQQYQQQQQQNEPSHVPSGRDYNVEGGRRVGGWGVVEVDEDKRRWIYADDPNALRKLKERELKDKNSSAKDSGFMLGLDKVNRYDMVAKRIW</sequence>
<reference evidence="8 9" key="1">
    <citation type="submission" date="2015-06" db="EMBL/GenBank/DDBJ databases">
        <title>Talaromyces atroroseus IBT 11181 draft genome.</title>
        <authorList>
            <person name="Rasmussen K.B."/>
            <person name="Rasmussen S."/>
            <person name="Petersen B."/>
            <person name="Sicheritz-Ponten T."/>
            <person name="Mortensen U.H."/>
            <person name="Thrane U."/>
        </authorList>
    </citation>
    <scope>NUCLEOTIDE SEQUENCE [LARGE SCALE GENOMIC DNA]</scope>
    <source>
        <strain evidence="8 9">IBT 11181</strain>
    </source>
</reference>
<dbReference type="PANTHER" id="PTHR13317:SF4">
    <property type="entry name" value="TRANSMEMBRANE ANTERIOR POSTERIOR TRANSFORMATION PROTEIN 1 HOMOLOG"/>
    <property type="match status" value="1"/>
</dbReference>
<feature type="region of interest" description="Disordered" evidence="6">
    <location>
        <begin position="243"/>
        <end position="290"/>
    </location>
</feature>
<dbReference type="RefSeq" id="XP_020116370.1">
    <property type="nucleotide sequence ID" value="XM_020263423.1"/>
</dbReference>
<evidence type="ECO:0000256" key="3">
    <source>
        <dbReference type="ARBA" id="ARBA00022692"/>
    </source>
</evidence>
<dbReference type="STRING" id="1441469.A0A1Q5Q7P6"/>
<dbReference type="PANTHER" id="PTHR13317">
    <property type="entry name" value="TRANSMEMBRANE ANTERIOR POSTERIOR TRANSFORMATION PROTEIN 1 HOMOLOG"/>
    <property type="match status" value="1"/>
</dbReference>
<dbReference type="EMBL" id="LFMY01000015">
    <property type="protein sequence ID" value="OKL56249.1"/>
    <property type="molecule type" value="Genomic_DNA"/>
</dbReference>
<keyword evidence="4 7" id="KW-1133">Transmembrane helix</keyword>
<feature type="transmembrane region" description="Helical" evidence="7">
    <location>
        <begin position="888"/>
        <end position="915"/>
    </location>
</feature>
<dbReference type="AlphaFoldDB" id="A0A1Q5Q7P6"/>
<comment type="subcellular location">
    <subcellularLocation>
        <location evidence="1">Membrane</location>
        <topology evidence="1">Multi-pass membrane protein</topology>
    </subcellularLocation>
</comment>
<evidence type="ECO:0000256" key="1">
    <source>
        <dbReference type="ARBA" id="ARBA00004141"/>
    </source>
</evidence>
<dbReference type="InterPro" id="IPR008010">
    <property type="entry name" value="Tatp1"/>
</dbReference>
<keyword evidence="3 7" id="KW-0812">Transmembrane</keyword>